<evidence type="ECO:0000256" key="3">
    <source>
        <dbReference type="ARBA" id="ARBA00022692"/>
    </source>
</evidence>
<dbReference type="Proteomes" id="UP000309584">
    <property type="component" value="Unassembled WGS sequence"/>
</dbReference>
<evidence type="ECO:0000259" key="7">
    <source>
        <dbReference type="Pfam" id="PF06271"/>
    </source>
</evidence>
<evidence type="ECO:0000313" key="8">
    <source>
        <dbReference type="EMBL" id="TKX33727.1"/>
    </source>
</evidence>
<organism evidence="8 9">
    <name type="scientific">Campylobacter taeniopygiae</name>
    <dbReference type="NCBI Taxonomy" id="2510188"/>
    <lineage>
        <taxon>Bacteria</taxon>
        <taxon>Pseudomonadati</taxon>
        <taxon>Campylobacterota</taxon>
        <taxon>Epsilonproteobacteria</taxon>
        <taxon>Campylobacterales</taxon>
        <taxon>Campylobacteraceae</taxon>
        <taxon>Campylobacter</taxon>
    </lineage>
</organism>
<keyword evidence="2" id="KW-1003">Cell membrane</keyword>
<keyword evidence="5 6" id="KW-0472">Membrane</keyword>
<keyword evidence="3 6" id="KW-0812">Transmembrane</keyword>
<dbReference type="PANTHER" id="PTHR36115">
    <property type="entry name" value="PROLINE-RICH ANTIGEN HOMOLOG-RELATED"/>
    <property type="match status" value="1"/>
</dbReference>
<evidence type="ECO:0000256" key="6">
    <source>
        <dbReference type="SAM" id="Phobius"/>
    </source>
</evidence>
<accession>A0ABY2TI94</accession>
<protein>
    <recommendedName>
        <fullName evidence="7">RDD domain-containing protein</fullName>
    </recommendedName>
</protein>
<evidence type="ECO:0000256" key="4">
    <source>
        <dbReference type="ARBA" id="ARBA00022989"/>
    </source>
</evidence>
<dbReference type="RefSeq" id="WP_137624148.1">
    <property type="nucleotide sequence ID" value="NZ_NXLY01000010.1"/>
</dbReference>
<dbReference type="Pfam" id="PF06271">
    <property type="entry name" value="RDD"/>
    <property type="match status" value="1"/>
</dbReference>
<sequence>MKKTKARIASRFLRFKAFVIDIFLIYVPILYLSYFWLGSKDAFLHSGFATALCSFLFGLIQALFLQRKGQSPGLKAYDLYLVDFKSGKKISFLKIILRYIIFFISFGLLVGIFFSFIRKDSLNLHDILTQSCIIERLNNNA</sequence>
<keyword evidence="9" id="KW-1185">Reference proteome</keyword>
<comment type="subcellular location">
    <subcellularLocation>
        <location evidence="1">Cell membrane</location>
        <topology evidence="1">Multi-pass membrane protein</topology>
    </subcellularLocation>
</comment>
<name>A0ABY2TI94_9BACT</name>
<dbReference type="InterPro" id="IPR010432">
    <property type="entry name" value="RDD"/>
</dbReference>
<dbReference type="InterPro" id="IPR051791">
    <property type="entry name" value="Pra-immunoreactive"/>
</dbReference>
<evidence type="ECO:0000313" key="9">
    <source>
        <dbReference type="Proteomes" id="UP000309584"/>
    </source>
</evidence>
<feature type="transmembrane region" description="Helical" evidence="6">
    <location>
        <begin position="12"/>
        <end position="37"/>
    </location>
</feature>
<comment type="caution">
    <text evidence="8">The sequence shown here is derived from an EMBL/GenBank/DDBJ whole genome shotgun (WGS) entry which is preliminary data.</text>
</comment>
<feature type="transmembrane region" description="Helical" evidence="6">
    <location>
        <begin position="95"/>
        <end position="117"/>
    </location>
</feature>
<proteinExistence type="predicted"/>
<gene>
    <name evidence="8" type="ORF">CQA75_06185</name>
</gene>
<dbReference type="EMBL" id="NXLY01000010">
    <property type="protein sequence ID" value="TKX33727.1"/>
    <property type="molecule type" value="Genomic_DNA"/>
</dbReference>
<keyword evidence="4 6" id="KW-1133">Transmembrane helix</keyword>
<evidence type="ECO:0000256" key="1">
    <source>
        <dbReference type="ARBA" id="ARBA00004651"/>
    </source>
</evidence>
<evidence type="ECO:0000256" key="5">
    <source>
        <dbReference type="ARBA" id="ARBA00023136"/>
    </source>
</evidence>
<reference evidence="8 9" key="1">
    <citation type="submission" date="2018-05" db="EMBL/GenBank/DDBJ databases">
        <title>Novel Campyloabacter and Helicobacter Species and Strains.</title>
        <authorList>
            <person name="Mannion A.J."/>
            <person name="Shen Z."/>
            <person name="Fox J.G."/>
        </authorList>
    </citation>
    <scope>NUCLEOTIDE SEQUENCE [LARGE SCALE GENOMIC DNA]</scope>
    <source>
        <strain evidence="9">MIT10-5678</strain>
    </source>
</reference>
<evidence type="ECO:0000256" key="2">
    <source>
        <dbReference type="ARBA" id="ARBA00022475"/>
    </source>
</evidence>
<feature type="domain" description="RDD" evidence="7">
    <location>
        <begin position="9"/>
        <end position="129"/>
    </location>
</feature>
<feature type="transmembrane region" description="Helical" evidence="6">
    <location>
        <begin position="43"/>
        <end position="65"/>
    </location>
</feature>